<dbReference type="PANTHER" id="PTHR30055:SF234">
    <property type="entry name" value="HTH-TYPE TRANSCRIPTIONAL REGULATOR BETI"/>
    <property type="match status" value="1"/>
</dbReference>
<reference evidence="6" key="1">
    <citation type="submission" date="2022-03" db="EMBL/GenBank/DDBJ databases">
        <authorList>
            <person name="Santos J.D.N."/>
            <person name="Kallscheuer N."/>
            <person name="Jogler C."/>
            <person name="Lage O.M."/>
        </authorList>
    </citation>
    <scope>NUCLEOTIDE SEQUENCE</scope>
    <source>
        <strain evidence="6">M600PL45_2</strain>
    </source>
</reference>
<comment type="caution">
    <text evidence="6">The sequence shown here is derived from an EMBL/GenBank/DDBJ whole genome shotgun (WGS) entry which is preliminary data.</text>
</comment>
<dbReference type="Gene3D" id="1.10.357.10">
    <property type="entry name" value="Tetracycline Repressor, domain 2"/>
    <property type="match status" value="1"/>
</dbReference>
<feature type="domain" description="HTH tetR-type" evidence="5">
    <location>
        <begin position="47"/>
        <end position="107"/>
    </location>
</feature>
<dbReference type="PANTHER" id="PTHR30055">
    <property type="entry name" value="HTH-TYPE TRANSCRIPTIONAL REGULATOR RUTR"/>
    <property type="match status" value="1"/>
</dbReference>
<dbReference type="PRINTS" id="PR00455">
    <property type="entry name" value="HTHTETR"/>
</dbReference>
<protein>
    <submittedName>
        <fullName evidence="6">TetR/AcrR family transcriptional regulator</fullName>
    </submittedName>
</protein>
<feature type="DNA-binding region" description="H-T-H motif" evidence="4">
    <location>
        <begin position="70"/>
        <end position="89"/>
    </location>
</feature>
<keyword evidence="3" id="KW-0804">Transcription</keyword>
<proteinExistence type="predicted"/>
<keyword evidence="2 4" id="KW-0238">DNA-binding</keyword>
<dbReference type="InterPro" id="IPR001647">
    <property type="entry name" value="HTH_TetR"/>
</dbReference>
<dbReference type="InterPro" id="IPR050109">
    <property type="entry name" value="HTH-type_TetR-like_transc_reg"/>
</dbReference>
<dbReference type="Pfam" id="PF00440">
    <property type="entry name" value="TetR_N"/>
    <property type="match status" value="1"/>
</dbReference>
<evidence type="ECO:0000313" key="7">
    <source>
        <dbReference type="Proteomes" id="UP001166784"/>
    </source>
</evidence>
<evidence type="ECO:0000313" key="6">
    <source>
        <dbReference type="EMBL" id="MCH6159933.1"/>
    </source>
</evidence>
<accession>A0ABS9SUG7</accession>
<keyword evidence="1" id="KW-0805">Transcription regulation</keyword>
<keyword evidence="7" id="KW-1185">Reference proteome</keyword>
<evidence type="ECO:0000259" key="5">
    <source>
        <dbReference type="PROSITE" id="PS50977"/>
    </source>
</evidence>
<dbReference type="EMBL" id="JAKWJU010000002">
    <property type="protein sequence ID" value="MCH6159933.1"/>
    <property type="molecule type" value="Genomic_DNA"/>
</dbReference>
<name>A0ABS9SUG7_9ACTN</name>
<evidence type="ECO:0000256" key="2">
    <source>
        <dbReference type="ARBA" id="ARBA00023125"/>
    </source>
</evidence>
<dbReference type="PROSITE" id="PS50977">
    <property type="entry name" value="HTH_TETR_2"/>
    <property type="match status" value="1"/>
</dbReference>
<dbReference type="RefSeq" id="WP_241063026.1">
    <property type="nucleotide sequence ID" value="NZ_JAKWJU010000002.1"/>
</dbReference>
<organism evidence="6 7">
    <name type="scientific">Streptomyces marispadix</name>
    <dbReference type="NCBI Taxonomy" id="2922868"/>
    <lineage>
        <taxon>Bacteria</taxon>
        <taxon>Bacillati</taxon>
        <taxon>Actinomycetota</taxon>
        <taxon>Actinomycetes</taxon>
        <taxon>Kitasatosporales</taxon>
        <taxon>Streptomycetaceae</taxon>
        <taxon>Streptomyces</taxon>
    </lineage>
</organism>
<dbReference type="SUPFAM" id="SSF46689">
    <property type="entry name" value="Homeodomain-like"/>
    <property type="match status" value="1"/>
</dbReference>
<dbReference type="Proteomes" id="UP001166784">
    <property type="component" value="Unassembled WGS sequence"/>
</dbReference>
<evidence type="ECO:0000256" key="1">
    <source>
        <dbReference type="ARBA" id="ARBA00023015"/>
    </source>
</evidence>
<reference evidence="6" key="2">
    <citation type="journal article" date="2023" name="Int. J. Syst. Evol. Microbiol.">
        <title>Streptomyces marispadix sp. nov., isolated from marine beach sediment of the Northern Coast of Portugal.</title>
        <authorList>
            <person name="dos Santos J.D.N."/>
            <person name="Vitorino I.R."/>
            <person name="Kallscheuer N."/>
            <person name="Srivastava A."/>
            <person name="Krautwurst S."/>
            <person name="Marz M."/>
            <person name="Jogler C."/>
            <person name="Lobo Da Cunha A."/>
            <person name="Catita J."/>
            <person name="Goncalves H."/>
            <person name="Gonzalez I."/>
            <person name="Reyes F."/>
            <person name="Lage O.M."/>
        </authorList>
    </citation>
    <scope>NUCLEOTIDE SEQUENCE</scope>
    <source>
        <strain evidence="6">M600PL45_2</strain>
    </source>
</reference>
<gene>
    <name evidence="6" type="ORF">MMA15_05710</name>
</gene>
<evidence type="ECO:0000256" key="4">
    <source>
        <dbReference type="PROSITE-ProRule" id="PRU00335"/>
    </source>
</evidence>
<sequence>MTPPSSARSVLAKHVTSCILRCELYHERVARSDANEVRHGLRAAGVQRTRRSILTAARRHLVDSGYHRLSLEEVAADAGVTRVTIYRHFDSKLGLLDAIGEDLAQEAGLVSGMHEAARIDDPVRALTATVGEMCRFWSTGPEVIRRLISLSAVDPEAQQVIAGREQWRYQQIEALVERLADADRLLPPFDVQQATAVVGAVTSFPSCDEIATRLRLDLGELTGLLLPLLTSVVRLD</sequence>
<evidence type="ECO:0000256" key="3">
    <source>
        <dbReference type="ARBA" id="ARBA00023163"/>
    </source>
</evidence>
<dbReference type="InterPro" id="IPR009057">
    <property type="entry name" value="Homeodomain-like_sf"/>
</dbReference>